<keyword evidence="2" id="KW-0812">Transmembrane</keyword>
<evidence type="ECO:0000313" key="4">
    <source>
        <dbReference type="Proteomes" id="UP000199406"/>
    </source>
</evidence>
<keyword evidence="2" id="KW-1133">Transmembrane helix</keyword>
<name>A0A1G7MFH9_9ACTN</name>
<dbReference type="OrthoDB" id="3827100at2"/>
<dbReference type="Proteomes" id="UP000199406">
    <property type="component" value="Unassembled WGS sequence"/>
</dbReference>
<feature type="region of interest" description="Disordered" evidence="1">
    <location>
        <begin position="115"/>
        <end position="140"/>
    </location>
</feature>
<evidence type="ECO:0000256" key="2">
    <source>
        <dbReference type="SAM" id="Phobius"/>
    </source>
</evidence>
<dbReference type="EMBL" id="FNBT01000005">
    <property type="protein sequence ID" value="SDF60445.1"/>
    <property type="molecule type" value="Genomic_DNA"/>
</dbReference>
<protein>
    <submittedName>
        <fullName evidence="3">Uncharacterized protein</fullName>
    </submittedName>
</protein>
<evidence type="ECO:0000256" key="1">
    <source>
        <dbReference type="SAM" id="MobiDB-lite"/>
    </source>
</evidence>
<gene>
    <name evidence="3" type="ORF">SAMN05660662_2681</name>
</gene>
<evidence type="ECO:0000313" key="3">
    <source>
        <dbReference type="EMBL" id="SDF60445.1"/>
    </source>
</evidence>
<dbReference type="AlphaFoldDB" id="A0A1G7MFH9"/>
<reference evidence="4" key="1">
    <citation type="submission" date="2016-10" db="EMBL/GenBank/DDBJ databases">
        <authorList>
            <person name="Varghese N."/>
            <person name="Submissions S."/>
        </authorList>
    </citation>
    <scope>NUCLEOTIDE SEQUENCE [LARGE SCALE GENOMIC DNA]</scope>
    <source>
        <strain evidence="4">DSM 44268</strain>
    </source>
</reference>
<proteinExistence type="predicted"/>
<keyword evidence="4" id="KW-1185">Reference proteome</keyword>
<accession>A0A1G7MFH9</accession>
<sequence>MPVPLVRSAQFLALLAAAALAVVGALALRGPGLVTVLVTAAVVGAVSAGMASEMPGGGRGRALDTGGRVAGWTAGVLLLLAGLAAVAGAVVTLLVTVVVAAVAVGLHLRRAGARSRSAVRPAPRPSPSVPPRPVRLEGPVLPRPSVGGLSARALGEEWLRTAALLEARIGPGLRRSVVDRREAILDELERRDGTGFARWLADGPSLSSNPADHVRDLPAAGTGAA</sequence>
<organism evidence="3 4">
    <name type="scientific">Blastococcus aurantiacus</name>
    <dbReference type="NCBI Taxonomy" id="1550231"/>
    <lineage>
        <taxon>Bacteria</taxon>
        <taxon>Bacillati</taxon>
        <taxon>Actinomycetota</taxon>
        <taxon>Actinomycetes</taxon>
        <taxon>Geodermatophilales</taxon>
        <taxon>Geodermatophilaceae</taxon>
        <taxon>Blastococcus</taxon>
    </lineage>
</organism>
<feature type="compositionally biased region" description="Pro residues" evidence="1">
    <location>
        <begin position="122"/>
        <end position="133"/>
    </location>
</feature>
<dbReference type="STRING" id="1550231.SAMN05660662_2681"/>
<dbReference type="RefSeq" id="WP_091767414.1">
    <property type="nucleotide sequence ID" value="NZ_FNBT01000005.1"/>
</dbReference>
<feature type="region of interest" description="Disordered" evidence="1">
    <location>
        <begin position="202"/>
        <end position="225"/>
    </location>
</feature>
<feature type="transmembrane region" description="Helical" evidence="2">
    <location>
        <begin position="76"/>
        <end position="106"/>
    </location>
</feature>
<keyword evidence="2" id="KW-0472">Membrane</keyword>